<gene>
    <name evidence="3" type="ORF">OHK93_003402</name>
</gene>
<feature type="compositionally biased region" description="Basic and acidic residues" evidence="1">
    <location>
        <begin position="413"/>
        <end position="434"/>
    </location>
</feature>
<feature type="compositionally biased region" description="Polar residues" evidence="1">
    <location>
        <begin position="300"/>
        <end position="309"/>
    </location>
</feature>
<feature type="compositionally biased region" description="Polar residues" evidence="1">
    <location>
        <begin position="367"/>
        <end position="379"/>
    </location>
</feature>
<feature type="region of interest" description="Disordered" evidence="1">
    <location>
        <begin position="543"/>
        <end position="671"/>
    </location>
</feature>
<dbReference type="Pfam" id="PF10650">
    <property type="entry name" value="zf-C3H1"/>
    <property type="match status" value="1"/>
</dbReference>
<dbReference type="GO" id="GO:0000178">
    <property type="term" value="C:exosome (RNase complex)"/>
    <property type="evidence" value="ECO:0007669"/>
    <property type="project" value="TreeGrafter"/>
</dbReference>
<dbReference type="PANTHER" id="PTHR21563:SF3">
    <property type="entry name" value="ZINC FINGER C3H1 DOMAIN-CONTAINING PROTEIN"/>
    <property type="match status" value="1"/>
</dbReference>
<feature type="compositionally biased region" description="Polar residues" evidence="1">
    <location>
        <begin position="275"/>
        <end position="290"/>
    </location>
</feature>
<feature type="compositionally biased region" description="Basic and acidic residues" evidence="1">
    <location>
        <begin position="779"/>
        <end position="803"/>
    </location>
</feature>
<dbReference type="EMBL" id="JAPUFD010000018">
    <property type="protein sequence ID" value="MDI1492190.1"/>
    <property type="molecule type" value="Genomic_DNA"/>
</dbReference>
<feature type="compositionally biased region" description="Basic and acidic residues" evidence="1">
    <location>
        <begin position="945"/>
        <end position="957"/>
    </location>
</feature>
<feature type="region of interest" description="Disordered" evidence="1">
    <location>
        <begin position="190"/>
        <end position="485"/>
    </location>
</feature>
<feature type="compositionally biased region" description="Acidic residues" evidence="1">
    <location>
        <begin position="435"/>
        <end position="445"/>
    </location>
</feature>
<sequence length="1218" mass="133545">MPNDADIKYPVGSRSRNGDQELEDGEISTGTVSEPDLLHTGSNNPQTSFNATAGYEYRIWNSQQESKRLIQQLTAWGLGIEEILAEVTESKALENLGREMGFQFGSEARASPKPQKISSDNATSRVIQGSTPQILTTADGAVERLDAHVPTAEGVAEPSNHQHPNSDINVNIAYGAKPMDRKALIAQKLAARNVKPSPSPSNGMPPKQNLGRVTEQSLSTKPALMVSNGLDKESRPSPPIRPPERSQRDLEATRKVQTDLARQRMAALKQKALVKQNQPLDPAHQQSEQSEPPVLKESPNRTGDPSTNAMELPRMSSPRSPTRKESYFSPVSQSPMFNIPGLFSMPETATKSHLPESANELSEEPSVLTQQGPVTTAFPSESLDKQENDAGPMMPASDFSSGHEPQNPGKRRRADDFFDSPPDRSKKSLLRADEDVVIDISDEENSLSNDSHVLGPTSGPDTMEKSFADHKDPLRQPAAEGSNSPMNALAQAELPAAVRSEGTTSGSLFAKTAESNGLKTKEMEIESMNRKIAELEANIKARKAKQAASRTQSPGGIASVTTADMMDETLEAVSKATNQGPDCTNNELDADESKMEENSATEMETLGAPVRSVPNGNSILPEPSGGRSHSPQPAAVYTQPNEDLSIDQLSASVPVLDSGKHTPPELGTNKKYAEVRIERQSVEASMPHSEDHQRRASRRLEIESGLPILDQEIQKRREQLESIRAQEVEIQADIQRGMEGRQMLLDELSRLSDILDSMDWKNDRASPQETEAQIQSRSAEGDHSGSYRDVSLRTDSAQRDGHGEMQAVEDYTETRPGNEPLSNISRVSQLDPEFGLPNTASATSIDEINEILDGDLDGDNMDISRSSLDEGEIEESIVDANLSQSRKGSEEHTDHEQSLNGSILDKDPFGIKTGYAEPDESTTYRQEYHSTTDVTGDLDEGSTGRGDDSDSSPRSEELEVYEPPDEPPRDRYALAPHPPAAFSRIDQHFPDVQEYQSGASPDISEPKANVQADPRNTTDAMIEDTHINPDSEGSDDDYEPAEPSAEEIDFREKSPQSATEQVIIPPSSPDANNRDVTNADELQEHFEPYQSPLEKFRSYRYHPDYLSKVPSGFRSLTYSNAIDAETPICQYDLDGTCNDVSCQKQHFGKMSLSDDSILRDLARLDGASAEDQDKFLTGLKMLIIDLRTRNVASMSDIATSIAEYRKRFLGDGSRVLPL</sequence>
<feature type="compositionally biased region" description="Polar residues" evidence="1">
    <location>
        <begin position="548"/>
        <end position="562"/>
    </location>
</feature>
<dbReference type="PANTHER" id="PTHR21563">
    <property type="entry name" value="ZINC FINGER C3H1 DOMAIN-CONTAINING PROTEIN"/>
    <property type="match status" value="1"/>
</dbReference>
<feature type="compositionally biased region" description="Polar residues" evidence="1">
    <location>
        <begin position="767"/>
        <end position="778"/>
    </location>
</feature>
<feature type="compositionally biased region" description="Polar residues" evidence="1">
    <location>
        <begin position="638"/>
        <end position="651"/>
    </location>
</feature>
<feature type="compositionally biased region" description="Acidic residues" evidence="1">
    <location>
        <begin position="1032"/>
        <end position="1047"/>
    </location>
</feature>
<evidence type="ECO:0000256" key="1">
    <source>
        <dbReference type="SAM" id="MobiDB-lite"/>
    </source>
</evidence>
<feature type="domain" description="Putative zinc-finger" evidence="2">
    <location>
        <begin position="1128"/>
        <end position="1147"/>
    </location>
</feature>
<feature type="compositionally biased region" description="Polar residues" evidence="1">
    <location>
        <begin position="921"/>
        <end position="934"/>
    </location>
</feature>
<protein>
    <recommendedName>
        <fullName evidence="2">Putative zinc-finger domain-containing protein</fullName>
    </recommendedName>
</protein>
<feature type="compositionally biased region" description="Basic and acidic residues" evidence="1">
    <location>
        <begin position="887"/>
        <end position="897"/>
    </location>
</feature>
<comment type="caution">
    <text evidence="3">The sequence shown here is derived from an EMBL/GenBank/DDBJ whole genome shotgun (WGS) entry which is preliminary data.</text>
</comment>
<feature type="compositionally biased region" description="Acidic residues" evidence="1">
    <location>
        <begin position="847"/>
        <end position="860"/>
    </location>
</feature>
<dbReference type="Proteomes" id="UP001161017">
    <property type="component" value="Unassembled WGS sequence"/>
</dbReference>
<dbReference type="AlphaFoldDB" id="A0AA43QTB4"/>
<dbReference type="GO" id="GO:0005634">
    <property type="term" value="C:nucleus"/>
    <property type="evidence" value="ECO:0007669"/>
    <property type="project" value="TreeGrafter"/>
</dbReference>
<evidence type="ECO:0000313" key="3">
    <source>
        <dbReference type="EMBL" id="MDI1492190.1"/>
    </source>
</evidence>
<feature type="compositionally biased region" description="Basic and acidic residues" evidence="1">
    <location>
        <begin position="462"/>
        <end position="474"/>
    </location>
</feature>
<organism evidence="3 4">
    <name type="scientific">Ramalina farinacea</name>
    <dbReference type="NCBI Taxonomy" id="258253"/>
    <lineage>
        <taxon>Eukaryota</taxon>
        <taxon>Fungi</taxon>
        <taxon>Dikarya</taxon>
        <taxon>Ascomycota</taxon>
        <taxon>Pezizomycotina</taxon>
        <taxon>Lecanoromycetes</taxon>
        <taxon>OSLEUM clade</taxon>
        <taxon>Lecanoromycetidae</taxon>
        <taxon>Lecanorales</taxon>
        <taxon>Lecanorineae</taxon>
        <taxon>Ramalinaceae</taxon>
        <taxon>Ramalina</taxon>
    </lineage>
</organism>
<name>A0AA43QTB4_9LECA</name>
<evidence type="ECO:0000259" key="2">
    <source>
        <dbReference type="Pfam" id="PF10650"/>
    </source>
</evidence>
<dbReference type="InterPro" id="IPR039278">
    <property type="entry name" value="Red1"/>
</dbReference>
<feature type="region of interest" description="Disordered" evidence="1">
    <location>
        <begin position="1"/>
        <end position="47"/>
    </location>
</feature>
<evidence type="ECO:0000313" key="4">
    <source>
        <dbReference type="Proteomes" id="UP001161017"/>
    </source>
</evidence>
<accession>A0AA43QTB4</accession>
<feature type="region of interest" description="Disordered" evidence="1">
    <location>
        <begin position="759"/>
        <end position="1073"/>
    </location>
</feature>
<feature type="compositionally biased region" description="Polar residues" evidence="1">
    <location>
        <begin position="575"/>
        <end position="587"/>
    </location>
</feature>
<reference evidence="3" key="1">
    <citation type="journal article" date="2023" name="Genome Biol. Evol.">
        <title>First Whole Genome Sequence and Flow Cytometry Genome Size Data for the Lichen-Forming Fungus Ramalina farinacea (Ascomycota).</title>
        <authorList>
            <person name="Llewellyn T."/>
            <person name="Mian S."/>
            <person name="Hill R."/>
            <person name="Leitch I.J."/>
            <person name="Gaya E."/>
        </authorList>
    </citation>
    <scope>NUCLEOTIDE SEQUENCE</scope>
    <source>
        <strain evidence="3">LIQ254RAFAR</strain>
    </source>
</reference>
<keyword evidence="4" id="KW-1185">Reference proteome</keyword>
<proteinExistence type="predicted"/>
<feature type="compositionally biased region" description="Basic and acidic residues" evidence="1">
    <location>
        <begin position="242"/>
        <end position="257"/>
    </location>
</feature>
<dbReference type="InterPro" id="IPR019607">
    <property type="entry name" value="Putative_zinc-finger_domain"/>
</dbReference>